<keyword evidence="2" id="KW-1185">Reference proteome</keyword>
<dbReference type="Pfam" id="PF22234">
    <property type="entry name" value="Rv2466c-like"/>
    <property type="match status" value="1"/>
</dbReference>
<accession>A0A919AJC6</accession>
<reference evidence="1" key="2">
    <citation type="submission" date="2020-09" db="EMBL/GenBank/DDBJ databases">
        <authorList>
            <person name="Sun Q."/>
            <person name="Ohkuma M."/>
        </authorList>
    </citation>
    <scope>NUCLEOTIDE SEQUENCE</scope>
    <source>
        <strain evidence="1">JCM 3302</strain>
    </source>
</reference>
<dbReference type="InterPro" id="IPR053977">
    <property type="entry name" value="Rv2466c-like"/>
</dbReference>
<dbReference type="RefSeq" id="WP_189907549.1">
    <property type="nucleotide sequence ID" value="NZ_BNBC01000059.1"/>
</dbReference>
<dbReference type="AlphaFoldDB" id="A0A919AJC6"/>
<comment type="caution">
    <text evidence="1">The sequence shown here is derived from an EMBL/GenBank/DDBJ whole genome shotgun (WGS) entry which is preliminary data.</text>
</comment>
<dbReference type="InterPro" id="IPR036249">
    <property type="entry name" value="Thioredoxin-like_sf"/>
</dbReference>
<organism evidence="1 2">
    <name type="scientific">Streptomyces spiralis</name>
    <dbReference type="NCBI Taxonomy" id="66376"/>
    <lineage>
        <taxon>Bacteria</taxon>
        <taxon>Bacillati</taxon>
        <taxon>Actinomycetota</taxon>
        <taxon>Actinomycetes</taxon>
        <taxon>Kitasatosporales</taxon>
        <taxon>Streptomycetaceae</taxon>
        <taxon>Streptomyces</taxon>
    </lineage>
</organism>
<proteinExistence type="predicted"/>
<evidence type="ECO:0000313" key="2">
    <source>
        <dbReference type="Proteomes" id="UP000641386"/>
    </source>
</evidence>
<dbReference type="Proteomes" id="UP000641386">
    <property type="component" value="Unassembled WGS sequence"/>
</dbReference>
<dbReference type="EMBL" id="BNBC01000059">
    <property type="protein sequence ID" value="GHF10983.1"/>
    <property type="molecule type" value="Genomic_DNA"/>
</dbReference>
<gene>
    <name evidence="1" type="ORF">GCM10014715_78300</name>
</gene>
<sequence>MEASASHTSPIPVDFFADPVCPWTWLTSRWILEVADRRPVKVSWHVMSLSILNENRLDDLPERIRVLMGEAWAPVRVLTAARLTHGPEVVEPLYTALGSRYHLQQQPKNRATLEAALRDAGLPVDLAAAGDTDRYDEELRASHTRGITLVGQDVGSPIIAVPGADASSDPIAFFGPVVNPAPKGEDAARLWDGLITVASTPSFYEIKRTRTGGPDFG</sequence>
<dbReference type="SUPFAM" id="SSF52833">
    <property type="entry name" value="Thioredoxin-like"/>
    <property type="match status" value="1"/>
</dbReference>
<reference evidence="1" key="1">
    <citation type="journal article" date="2014" name="Int. J. Syst. Evol. Microbiol.">
        <title>Complete genome sequence of Corynebacterium casei LMG S-19264T (=DSM 44701T), isolated from a smear-ripened cheese.</title>
        <authorList>
            <consortium name="US DOE Joint Genome Institute (JGI-PGF)"/>
            <person name="Walter F."/>
            <person name="Albersmeier A."/>
            <person name="Kalinowski J."/>
            <person name="Ruckert C."/>
        </authorList>
    </citation>
    <scope>NUCLEOTIDE SEQUENCE</scope>
    <source>
        <strain evidence="1">JCM 3302</strain>
    </source>
</reference>
<protein>
    <submittedName>
        <fullName evidence="1">DSBA oxidoreductase</fullName>
    </submittedName>
</protein>
<evidence type="ECO:0000313" key="1">
    <source>
        <dbReference type="EMBL" id="GHF10983.1"/>
    </source>
</evidence>
<name>A0A919AJC6_9ACTN</name>
<dbReference type="Gene3D" id="3.40.30.10">
    <property type="entry name" value="Glutaredoxin"/>
    <property type="match status" value="1"/>
</dbReference>